<dbReference type="EMBL" id="CP029347">
    <property type="protein sequence ID" value="AWL11150.1"/>
    <property type="molecule type" value="Genomic_DNA"/>
</dbReference>
<feature type="transmembrane region" description="Helical" evidence="1">
    <location>
        <begin position="57"/>
        <end position="75"/>
    </location>
</feature>
<dbReference type="KEGG" id="salh:HMF8227_00654"/>
<proteinExistence type="predicted"/>
<dbReference type="OrthoDB" id="6118195at2"/>
<dbReference type="RefSeq" id="WP_109338817.1">
    <property type="nucleotide sequence ID" value="NZ_CP029347.1"/>
</dbReference>
<keyword evidence="1" id="KW-0812">Transmembrane</keyword>
<reference evidence="3 4" key="1">
    <citation type="submission" date="2018-05" db="EMBL/GenBank/DDBJ databases">
        <title>Salinimonas sp. HMF8227 Genome sequencing and assembly.</title>
        <authorList>
            <person name="Kang H."/>
            <person name="Kang J."/>
            <person name="Cha I."/>
            <person name="Kim H."/>
            <person name="Joh K."/>
        </authorList>
    </citation>
    <scope>NUCLEOTIDE SEQUENCE [LARGE SCALE GENOMIC DNA]</scope>
    <source>
        <strain evidence="3 4">HMF8227</strain>
    </source>
</reference>
<feature type="transmembrane region" description="Helical" evidence="1">
    <location>
        <begin position="34"/>
        <end position="51"/>
    </location>
</feature>
<keyword evidence="1" id="KW-0472">Membrane</keyword>
<feature type="domain" description="YcxB-like C-terminal" evidence="2">
    <location>
        <begin position="98"/>
        <end position="156"/>
    </location>
</feature>
<name>A0A2S2E1L2_9ALTE</name>
<dbReference type="Pfam" id="PF14317">
    <property type="entry name" value="YcxB"/>
    <property type="match status" value="1"/>
</dbReference>
<sequence length="166" mass="18680">MTTPFHYTTSYVLDKSHFSETYDQSAKQENGLKAYAMAILVGLAGVAVLLLSEVSAYFAWFLIGLGVVEALSVRFKKAWWLTRQMFSRGANKEVTLTIDEQGIKTQSPVVDQALEWDNVTHIQPTDKGWLFYQGNARSYLSGRCLSDEAQDFIRQQAEAKTDKARG</sequence>
<keyword evidence="4" id="KW-1185">Reference proteome</keyword>
<accession>A0A2S2E1L2</accession>
<dbReference type="Proteomes" id="UP000245728">
    <property type="component" value="Chromosome"/>
</dbReference>
<evidence type="ECO:0000256" key="1">
    <source>
        <dbReference type="SAM" id="Phobius"/>
    </source>
</evidence>
<dbReference type="AlphaFoldDB" id="A0A2S2E1L2"/>
<protein>
    <recommendedName>
        <fullName evidence="2">YcxB-like C-terminal domain-containing protein</fullName>
    </recommendedName>
</protein>
<evidence type="ECO:0000313" key="4">
    <source>
        <dbReference type="Proteomes" id="UP000245728"/>
    </source>
</evidence>
<dbReference type="InterPro" id="IPR025588">
    <property type="entry name" value="YcxB-like_C"/>
</dbReference>
<organism evidence="3 4">
    <name type="scientific">Saliniradius amylolyticus</name>
    <dbReference type="NCBI Taxonomy" id="2183582"/>
    <lineage>
        <taxon>Bacteria</taxon>
        <taxon>Pseudomonadati</taxon>
        <taxon>Pseudomonadota</taxon>
        <taxon>Gammaproteobacteria</taxon>
        <taxon>Alteromonadales</taxon>
        <taxon>Alteromonadaceae</taxon>
        <taxon>Saliniradius</taxon>
    </lineage>
</organism>
<gene>
    <name evidence="3" type="ORF">HMF8227_00654</name>
</gene>
<keyword evidence="1" id="KW-1133">Transmembrane helix</keyword>
<evidence type="ECO:0000313" key="3">
    <source>
        <dbReference type="EMBL" id="AWL11150.1"/>
    </source>
</evidence>
<evidence type="ECO:0000259" key="2">
    <source>
        <dbReference type="Pfam" id="PF14317"/>
    </source>
</evidence>